<comment type="caution">
    <text evidence="1">The sequence shown here is derived from an EMBL/GenBank/DDBJ whole genome shotgun (WGS) entry which is preliminary data.</text>
</comment>
<gene>
    <name evidence="1" type="ORF">FYJ39_14730</name>
</gene>
<sequence length="62" mass="7496">MCTVKEIREAIREDYSSQHDMESAEIDRVLQTLPFSQEPEPFSKPRPQRPAFWFHARKYEKK</sequence>
<keyword evidence="2" id="KW-1185">Reference proteome</keyword>
<name>A0A7X2NN53_9CLOT</name>
<evidence type="ECO:0000313" key="1">
    <source>
        <dbReference type="EMBL" id="MSS37788.1"/>
    </source>
</evidence>
<proteinExistence type="predicted"/>
<accession>A0A7X2NN53</accession>
<protein>
    <submittedName>
        <fullName evidence="1">Uncharacterized protein</fullName>
    </submittedName>
</protein>
<evidence type="ECO:0000313" key="2">
    <source>
        <dbReference type="Proteomes" id="UP000429958"/>
    </source>
</evidence>
<dbReference type="RefSeq" id="WP_154473233.1">
    <property type="nucleotide sequence ID" value="NZ_VUMD01000014.1"/>
</dbReference>
<reference evidence="1 2" key="1">
    <citation type="submission" date="2019-08" db="EMBL/GenBank/DDBJ databases">
        <title>In-depth cultivation of the pig gut microbiome towards novel bacterial diversity and tailored functional studies.</title>
        <authorList>
            <person name="Wylensek D."/>
            <person name="Hitch T.C.A."/>
            <person name="Clavel T."/>
        </authorList>
    </citation>
    <scope>NUCLEOTIDE SEQUENCE [LARGE SCALE GENOMIC DNA]</scope>
    <source>
        <strain evidence="1 2">WCA-389-WT-23D1</strain>
    </source>
</reference>
<dbReference type="EMBL" id="VUMD01000014">
    <property type="protein sequence ID" value="MSS37788.1"/>
    <property type="molecule type" value="Genomic_DNA"/>
</dbReference>
<organism evidence="1 2">
    <name type="scientific">Clostridium porci</name>
    <dbReference type="NCBI Taxonomy" id="2605778"/>
    <lineage>
        <taxon>Bacteria</taxon>
        <taxon>Bacillati</taxon>
        <taxon>Bacillota</taxon>
        <taxon>Clostridia</taxon>
        <taxon>Eubacteriales</taxon>
        <taxon>Clostridiaceae</taxon>
        <taxon>Clostridium</taxon>
    </lineage>
</organism>
<dbReference type="Proteomes" id="UP000429958">
    <property type="component" value="Unassembled WGS sequence"/>
</dbReference>
<dbReference type="AlphaFoldDB" id="A0A7X2NN53"/>